<dbReference type="Pfam" id="PF25223">
    <property type="entry name" value="DUF7841"/>
    <property type="match status" value="1"/>
</dbReference>
<dbReference type="Proteomes" id="UP000195386">
    <property type="component" value="Unassembled WGS sequence"/>
</dbReference>
<evidence type="ECO:0000259" key="1">
    <source>
        <dbReference type="Pfam" id="PF25223"/>
    </source>
</evidence>
<dbReference type="AlphaFoldDB" id="A0A1Y3YYC8"/>
<proteinExistence type="predicted"/>
<organism evidence="2 3">
    <name type="scientific">Bacteroides clarus</name>
    <dbReference type="NCBI Taxonomy" id="626929"/>
    <lineage>
        <taxon>Bacteria</taxon>
        <taxon>Pseudomonadati</taxon>
        <taxon>Bacteroidota</taxon>
        <taxon>Bacteroidia</taxon>
        <taxon>Bacteroidales</taxon>
        <taxon>Bacteroidaceae</taxon>
        <taxon>Bacteroides</taxon>
    </lineage>
</organism>
<dbReference type="InterPro" id="IPR057163">
    <property type="entry name" value="DUF7841"/>
</dbReference>
<name>A0A1Y3YYC8_9BACE</name>
<feature type="domain" description="DUF7841" evidence="1">
    <location>
        <begin position="14"/>
        <end position="138"/>
    </location>
</feature>
<gene>
    <name evidence="2" type="ORF">B5F97_12135</name>
</gene>
<protein>
    <recommendedName>
        <fullName evidence="1">DUF7841 domain-containing protein</fullName>
    </recommendedName>
</protein>
<evidence type="ECO:0000313" key="3">
    <source>
        <dbReference type="Proteomes" id="UP000195386"/>
    </source>
</evidence>
<dbReference type="GeneID" id="61678314"/>
<evidence type="ECO:0000313" key="2">
    <source>
        <dbReference type="EMBL" id="OUO00478.1"/>
    </source>
</evidence>
<accession>A0A1Y3YYC8</accession>
<sequence length="147" mass="17147">MGQRLDIYDKFPPGMQQYLGCYGWHFSKRMAQFAISRMKVKDDSTGKEKSLVPWTKSEVDEMLKRNGITVEHDELYDVCYVANMLKADFYKKSLADEAHLCVHVKLYLDDIDGDPCRAFDEFYATCIGKGVPIPWEDMLEERKEERS</sequence>
<dbReference type="RefSeq" id="WP_087426484.1">
    <property type="nucleotide sequence ID" value="NZ_JADNLF010000009.1"/>
</dbReference>
<comment type="caution">
    <text evidence="2">The sequence shown here is derived from an EMBL/GenBank/DDBJ whole genome shotgun (WGS) entry which is preliminary data.</text>
</comment>
<reference evidence="3" key="1">
    <citation type="submission" date="2017-04" db="EMBL/GenBank/DDBJ databases">
        <title>Function of individual gut microbiota members based on whole genome sequencing of pure cultures obtained from chicken caecum.</title>
        <authorList>
            <person name="Medvecky M."/>
            <person name="Cejkova D."/>
            <person name="Polansky O."/>
            <person name="Karasova D."/>
            <person name="Kubasova T."/>
            <person name="Cizek A."/>
            <person name="Rychlik I."/>
        </authorList>
    </citation>
    <scope>NUCLEOTIDE SEQUENCE [LARGE SCALE GENOMIC DNA]</scope>
    <source>
        <strain evidence="3">An43</strain>
    </source>
</reference>
<dbReference type="EMBL" id="NFII01000011">
    <property type="protein sequence ID" value="OUO00478.1"/>
    <property type="molecule type" value="Genomic_DNA"/>
</dbReference>